<dbReference type="InterPro" id="IPR056822">
    <property type="entry name" value="TEN_NHL"/>
</dbReference>
<keyword evidence="1" id="KW-0677">Repeat</keyword>
<dbReference type="InterPro" id="IPR013783">
    <property type="entry name" value="Ig-like_fold"/>
</dbReference>
<keyword evidence="3" id="KW-0732">Signal</keyword>
<feature type="chain" id="PRO_5046281037" evidence="3">
    <location>
        <begin position="32"/>
        <end position="1439"/>
    </location>
</feature>
<organism evidence="5 6">
    <name type="scientific">Cohnella soli</name>
    <dbReference type="NCBI Taxonomy" id="425005"/>
    <lineage>
        <taxon>Bacteria</taxon>
        <taxon>Bacillati</taxon>
        <taxon>Bacillota</taxon>
        <taxon>Bacilli</taxon>
        <taxon>Bacillales</taxon>
        <taxon>Paenibacillaceae</taxon>
        <taxon>Cohnella</taxon>
    </lineage>
</organism>
<dbReference type="SUPFAM" id="SSF101898">
    <property type="entry name" value="NHL repeat"/>
    <property type="match status" value="1"/>
</dbReference>
<gene>
    <name evidence="5" type="ORF">ACFPOF_18865</name>
</gene>
<dbReference type="InterPro" id="IPR001119">
    <property type="entry name" value="SLH_dom"/>
</dbReference>
<evidence type="ECO:0000259" key="4">
    <source>
        <dbReference type="PROSITE" id="PS51272"/>
    </source>
</evidence>
<feature type="domain" description="SLH" evidence="4">
    <location>
        <begin position="1372"/>
        <end position="1435"/>
    </location>
</feature>
<evidence type="ECO:0000256" key="2">
    <source>
        <dbReference type="PROSITE-ProRule" id="PRU00504"/>
    </source>
</evidence>
<feature type="signal peptide" evidence="3">
    <location>
        <begin position="1"/>
        <end position="31"/>
    </location>
</feature>
<dbReference type="Proteomes" id="UP001596113">
    <property type="component" value="Unassembled WGS sequence"/>
</dbReference>
<dbReference type="Pfam" id="PF12733">
    <property type="entry name" value="Cadherin-like"/>
    <property type="match status" value="5"/>
</dbReference>
<comment type="caution">
    <text evidence="5">The sequence shown here is derived from an EMBL/GenBank/DDBJ whole genome shotgun (WGS) entry which is preliminary data.</text>
</comment>
<feature type="domain" description="SLH" evidence="4">
    <location>
        <begin position="1317"/>
        <end position="1371"/>
    </location>
</feature>
<sequence>MRAIKRVIVFMLALLLPTTCLPLWLGGQAHAASGDVIITVAGSTDYYANQGDGDLATSSKLGSPADIAFDSGGNMYIVEASTHKVRKVDRWTGIITTVAGSGDMNFSGDGGPATSAGMGPNSIAFDSSDNLYIADGHRVRKVDKSSGIITSVAGTGAWGTSDDGGLATDATFAVVGGIALDSHDNLYISDVYNHRVRKVDKTSGIITTIAGTTVVSGYSGDGGPALSAKFDMPGSLAFDNNGNLYIADLGNNVVRMIDTSEKITTVAGTGVRGFGGDGGQATAAQMNNPTDITFDGNGNLYIVDRFNWRIRKVDKSSGEINTIAGNGGTSDTDDGEIATSSSILPHAIAVDSSGTLYFTDAAGYLVRIIATNNNANLNGLTLSSGSLMPAFEPSRTSYSAIVPLSVERIEITPTVSVGSSTVTVDSTTVTSGTASNAINLNVGKNLIPITVTALDSTTKTYNVQVTRASSDASLSGLTLSRGSLSPTFAAGTPGYTASVGNGVSSIMVTPTANDNAATVRVNGTTVTSASASGAINLSVGSNSIPIVVMAQDGTTTNTYTVTVTRAPSSDSSYISTIAGTGSGSFSGDGGAATAAALNLPMSVAVDREGNLYIADVGNYRIRKLEKSTGKISTVAGNGTFGNSGDGGLATSAQLKNPRGVAVDPDGNVYIADTQDNRIRKVDTSGIISTIAGNGSYGYSGDNGLSTSSQVSMPYRVATDSVGNLYIVDANNFRIRKIDKSTGIITTVVGTGNRGSGGDGGAATSAEVDFPFGLTFDSMDNMYISDMRGATVRKVDHTTGIISKVAGTGTPGYNEDEGQANSADIVPYSVAVDNSGNIYISDASNAVIRKVDQSTGNISTFAGIGENGYSGDGGPATLAELYGPYGLAIDSSGNLLIADMNNHVIRKVGLSHDANLNNITLSSSSLSPAFATGTTSYTANVANGVSSITVTPAVSDYTATVKVNGTVVPNGSASGAINLSVGSNSISIVVKAQDGTTTKTYTVTVTRAPSSEAGLNGLTLSSGSLSPTFATGTLGYAASVANSVSSITVTPTVSESNATVKVNGATVASGTTSGAINLSVGVNEITIVVKAQDGTTTSTYSVTVTRAAPPPVSPADNRSHDANLSGLALSSGSLNPSFASGTTSYAVHVANSMNSITVTPTVSDGTATVKVNGASIPSGSASGAITLVVGDNAISIAVTAQDGTVKTYTVTVTRADEKGDKGSPPATRGPILNDKITNVKQVIDAAQTALNTTMPKPFDDVTASSRSAQAIQVARQLGIVQGQPDGNFHGSDSITRAEFAKMIANALNLDTAGEQGATFSDTKGHWAEKAIEALKATGAIEGVGGGAFKPDRHISRAEITAILARLMVFDQEAGRAAFSDTSDSWARESIAQMADANIVRGVSADKFVPNGSATREQAVVMILRMLTVCRNIDLQLVDMS</sequence>
<dbReference type="InterPro" id="IPR011042">
    <property type="entry name" value="6-blade_b-propeller_TolB-like"/>
</dbReference>
<dbReference type="PANTHER" id="PTHR46388">
    <property type="entry name" value="NHL REPEAT-CONTAINING PROTEIN 2"/>
    <property type="match status" value="1"/>
</dbReference>
<evidence type="ECO:0000256" key="3">
    <source>
        <dbReference type="SAM" id="SignalP"/>
    </source>
</evidence>
<name>A0ABW0HX55_9BACL</name>
<dbReference type="Pfam" id="PF25021">
    <property type="entry name" value="TEN_NHL"/>
    <property type="match status" value="1"/>
</dbReference>
<evidence type="ECO:0000256" key="1">
    <source>
        <dbReference type="ARBA" id="ARBA00022737"/>
    </source>
</evidence>
<protein>
    <submittedName>
        <fullName evidence="5">Cadherin-like beta sandwich domain-containing protein</fullName>
    </submittedName>
</protein>
<dbReference type="PANTHER" id="PTHR46388:SF2">
    <property type="entry name" value="NHL REPEAT-CONTAINING PROTEIN 2"/>
    <property type="match status" value="1"/>
</dbReference>
<dbReference type="InterPro" id="IPR001258">
    <property type="entry name" value="NHL_repeat"/>
</dbReference>
<evidence type="ECO:0000313" key="5">
    <source>
        <dbReference type="EMBL" id="MFC5404806.1"/>
    </source>
</evidence>
<dbReference type="InterPro" id="IPR025883">
    <property type="entry name" value="Cadherin-like_domain"/>
</dbReference>
<feature type="domain" description="SLH" evidence="4">
    <location>
        <begin position="1253"/>
        <end position="1316"/>
    </location>
</feature>
<dbReference type="Gene3D" id="2.60.40.10">
    <property type="entry name" value="Immunoglobulins"/>
    <property type="match status" value="1"/>
</dbReference>
<dbReference type="Pfam" id="PF00395">
    <property type="entry name" value="SLH"/>
    <property type="match status" value="3"/>
</dbReference>
<dbReference type="SUPFAM" id="SSF63825">
    <property type="entry name" value="YWTD domain"/>
    <property type="match status" value="2"/>
</dbReference>
<dbReference type="Gene3D" id="2.120.10.30">
    <property type="entry name" value="TolB, C-terminal domain"/>
    <property type="match status" value="6"/>
</dbReference>
<keyword evidence="6" id="KW-1185">Reference proteome</keyword>
<dbReference type="EMBL" id="JBHSMI010000028">
    <property type="protein sequence ID" value="MFC5404806.1"/>
    <property type="molecule type" value="Genomic_DNA"/>
</dbReference>
<feature type="repeat" description="NHL" evidence="2">
    <location>
        <begin position="653"/>
        <end position="684"/>
    </location>
</feature>
<accession>A0ABW0HX55</accession>
<dbReference type="PROSITE" id="PS51125">
    <property type="entry name" value="NHL"/>
    <property type="match status" value="2"/>
</dbReference>
<dbReference type="PROSITE" id="PS51272">
    <property type="entry name" value="SLH"/>
    <property type="match status" value="3"/>
</dbReference>
<reference evidence="6" key="1">
    <citation type="journal article" date="2019" name="Int. J. Syst. Evol. Microbiol.">
        <title>The Global Catalogue of Microorganisms (GCM) 10K type strain sequencing project: providing services to taxonomists for standard genome sequencing and annotation.</title>
        <authorList>
            <consortium name="The Broad Institute Genomics Platform"/>
            <consortium name="The Broad Institute Genome Sequencing Center for Infectious Disease"/>
            <person name="Wu L."/>
            <person name="Ma J."/>
        </authorList>
    </citation>
    <scope>NUCLEOTIDE SEQUENCE [LARGE SCALE GENOMIC DNA]</scope>
    <source>
        <strain evidence="6">CGMCC 1.18575</strain>
    </source>
</reference>
<proteinExistence type="predicted"/>
<evidence type="ECO:0000313" key="6">
    <source>
        <dbReference type="Proteomes" id="UP001596113"/>
    </source>
</evidence>
<dbReference type="RefSeq" id="WP_378135428.1">
    <property type="nucleotide sequence ID" value="NZ_JBHSMI010000028.1"/>
</dbReference>
<feature type="repeat" description="NHL" evidence="2">
    <location>
        <begin position="597"/>
        <end position="627"/>
    </location>
</feature>